<evidence type="ECO:0000313" key="2">
    <source>
        <dbReference type="Proteomes" id="UP001190700"/>
    </source>
</evidence>
<comment type="caution">
    <text evidence="1">The sequence shown here is derived from an EMBL/GenBank/DDBJ whole genome shotgun (WGS) entry which is preliminary data.</text>
</comment>
<dbReference type="Proteomes" id="UP001190700">
    <property type="component" value="Unassembled WGS sequence"/>
</dbReference>
<reference evidence="1 2" key="1">
    <citation type="journal article" date="2015" name="Genome Biol. Evol.">
        <title>Comparative Genomics of a Bacterivorous Green Alga Reveals Evolutionary Causalities and Consequences of Phago-Mixotrophic Mode of Nutrition.</title>
        <authorList>
            <person name="Burns J.A."/>
            <person name="Paasch A."/>
            <person name="Narechania A."/>
            <person name="Kim E."/>
        </authorList>
    </citation>
    <scope>NUCLEOTIDE SEQUENCE [LARGE SCALE GENOMIC DNA]</scope>
    <source>
        <strain evidence="1 2">PLY_AMNH</strain>
    </source>
</reference>
<dbReference type="EMBL" id="LGRX02006861">
    <property type="protein sequence ID" value="KAK3275970.1"/>
    <property type="molecule type" value="Genomic_DNA"/>
</dbReference>
<sequence length="127" mass="14014">MMTLNLRLAVVHVAPQEEEIGAVSNAIELYLERRLFVTKSVVPAPITGVAMDTYMGNASLLRDTVDDMQHNYPGIHFLPDLVHEHAADYKKGINDIPTEGADIKTIYFFLGTGYPVVRNGHICSDTG</sequence>
<proteinExistence type="predicted"/>
<accession>A0AAE0GDJ8</accession>
<organism evidence="1 2">
    <name type="scientific">Cymbomonas tetramitiformis</name>
    <dbReference type="NCBI Taxonomy" id="36881"/>
    <lineage>
        <taxon>Eukaryota</taxon>
        <taxon>Viridiplantae</taxon>
        <taxon>Chlorophyta</taxon>
        <taxon>Pyramimonadophyceae</taxon>
        <taxon>Pyramimonadales</taxon>
        <taxon>Pyramimonadaceae</taxon>
        <taxon>Cymbomonas</taxon>
    </lineage>
</organism>
<name>A0AAE0GDJ8_9CHLO</name>
<keyword evidence="2" id="KW-1185">Reference proteome</keyword>
<protein>
    <submittedName>
        <fullName evidence="1">Uncharacterized protein</fullName>
    </submittedName>
</protein>
<gene>
    <name evidence="1" type="ORF">CYMTET_15933</name>
</gene>
<dbReference type="AlphaFoldDB" id="A0AAE0GDJ8"/>
<evidence type="ECO:0000313" key="1">
    <source>
        <dbReference type="EMBL" id="KAK3275970.1"/>
    </source>
</evidence>